<accession>A0ABT2TJ74</accession>
<dbReference type="EMBL" id="JAOQJQ010000002">
    <property type="protein sequence ID" value="MCU6762264.1"/>
    <property type="molecule type" value="Genomic_DNA"/>
</dbReference>
<gene>
    <name evidence="1" type="ORF">OCV88_07880</name>
</gene>
<protein>
    <submittedName>
        <fullName evidence="1">Uncharacterized protein</fullName>
    </submittedName>
</protein>
<evidence type="ECO:0000313" key="1">
    <source>
        <dbReference type="EMBL" id="MCU6762264.1"/>
    </source>
</evidence>
<comment type="caution">
    <text evidence="1">The sequence shown here is derived from an EMBL/GenBank/DDBJ whole genome shotgun (WGS) entry which is preliminary data.</text>
</comment>
<evidence type="ECO:0000313" key="2">
    <source>
        <dbReference type="Proteomes" id="UP001652442"/>
    </source>
</evidence>
<dbReference type="Proteomes" id="UP001652442">
    <property type="component" value="Unassembled WGS sequence"/>
</dbReference>
<sequence length="213" mass="25120">MFVNEKELVEKLVLDLQERFGTQYIVRELRGGNNIADIVYTTDINRSNIVFDEYFNAYYYFNGIYNHKKVSLDEMKISDERVNRKFYHFLRELENLGYIKISGNYITSVKKIDAVTKNFIAVEAKISDWKAGLEQAVRYKQYANEVYVALSSEYVQKVDRQQFRDLNIGLMSVSAGKLKISIRAKKRPVEKLDIQYYIADRFLKQLKLSEMLE</sequence>
<dbReference type="RefSeq" id="WP_158424952.1">
    <property type="nucleotide sequence ID" value="NZ_JAOQJQ010000002.1"/>
</dbReference>
<name>A0ABT2TJ74_9FIRM</name>
<proteinExistence type="predicted"/>
<keyword evidence="2" id="KW-1185">Reference proteome</keyword>
<organism evidence="1 2">
    <name type="scientific">Brotonthovivens ammoniilytica</name>
    <dbReference type="NCBI Taxonomy" id="2981725"/>
    <lineage>
        <taxon>Bacteria</taxon>
        <taxon>Bacillati</taxon>
        <taxon>Bacillota</taxon>
        <taxon>Clostridia</taxon>
        <taxon>Lachnospirales</taxon>
        <taxon>Lachnospiraceae</taxon>
        <taxon>Brotonthovivens</taxon>
    </lineage>
</organism>
<reference evidence="1 2" key="1">
    <citation type="journal article" date="2021" name="ISME Commun">
        <title>Automated analysis of genomic sequences facilitates high-throughput and comprehensive description of bacteria.</title>
        <authorList>
            <person name="Hitch T.C.A."/>
        </authorList>
    </citation>
    <scope>NUCLEOTIDE SEQUENCE [LARGE SCALE GENOMIC DNA]</scope>
    <source>
        <strain evidence="1 2">Sanger_109</strain>
    </source>
</reference>